<evidence type="ECO:0000313" key="2">
    <source>
        <dbReference type="Proteomes" id="UP000242287"/>
    </source>
</evidence>
<organism evidence="1 2">
    <name type="scientific">Amanita thiersii Skay4041</name>
    <dbReference type="NCBI Taxonomy" id="703135"/>
    <lineage>
        <taxon>Eukaryota</taxon>
        <taxon>Fungi</taxon>
        <taxon>Dikarya</taxon>
        <taxon>Basidiomycota</taxon>
        <taxon>Agaricomycotina</taxon>
        <taxon>Agaricomycetes</taxon>
        <taxon>Agaricomycetidae</taxon>
        <taxon>Agaricales</taxon>
        <taxon>Pluteineae</taxon>
        <taxon>Amanitaceae</taxon>
        <taxon>Amanita</taxon>
    </lineage>
</organism>
<dbReference type="OrthoDB" id="3365698at2759"/>
<name>A0A2A9NCH1_9AGAR</name>
<gene>
    <name evidence="1" type="ORF">AMATHDRAFT_42693</name>
</gene>
<evidence type="ECO:0000313" key="1">
    <source>
        <dbReference type="EMBL" id="PFH47778.1"/>
    </source>
</evidence>
<dbReference type="Gene3D" id="1.20.1280.50">
    <property type="match status" value="1"/>
</dbReference>
<dbReference type="AlphaFoldDB" id="A0A2A9NCH1"/>
<keyword evidence="2" id="KW-1185">Reference proteome</keyword>
<evidence type="ECO:0008006" key="3">
    <source>
        <dbReference type="Google" id="ProtNLM"/>
    </source>
</evidence>
<accession>A0A2A9NCH1</accession>
<proteinExistence type="predicted"/>
<protein>
    <recommendedName>
        <fullName evidence="3">F-box domain-containing protein</fullName>
    </recommendedName>
</protein>
<dbReference type="EMBL" id="KZ302092">
    <property type="protein sequence ID" value="PFH47778.1"/>
    <property type="molecule type" value="Genomic_DNA"/>
</dbReference>
<sequence length="171" mass="19728">MEDSPIQQLFHNILVDIFQKVVGSGGPNEQPIPFILSQVCSSWREATLSTPSLWAQIWIPRDFAHVSEAFNDAVYSFNPDSEYHSNLYDHDLGTLANISRCIRIMMERAGSVPLFIHYCCQNPDPFENVVFQDLLDQVHRWSEFYFRGSSAHSMFKATCAPLLRVLDFYYI</sequence>
<reference evidence="1 2" key="1">
    <citation type="submission" date="2014-02" db="EMBL/GenBank/DDBJ databases">
        <title>Transposable element dynamics among asymbiotic and ectomycorrhizal Amanita fungi.</title>
        <authorList>
            <consortium name="DOE Joint Genome Institute"/>
            <person name="Hess J."/>
            <person name="Skrede I."/>
            <person name="Wolfe B."/>
            <person name="LaButti K."/>
            <person name="Ohm R.A."/>
            <person name="Grigoriev I.V."/>
            <person name="Pringle A."/>
        </authorList>
    </citation>
    <scope>NUCLEOTIDE SEQUENCE [LARGE SCALE GENOMIC DNA]</scope>
    <source>
        <strain evidence="1 2">SKay4041</strain>
    </source>
</reference>
<feature type="non-terminal residue" evidence="1">
    <location>
        <position position="171"/>
    </location>
</feature>
<dbReference type="Proteomes" id="UP000242287">
    <property type="component" value="Unassembled WGS sequence"/>
</dbReference>